<protein>
    <submittedName>
        <fullName evidence="2">Uncharacterized protein</fullName>
    </submittedName>
</protein>
<reference evidence="2 3" key="1">
    <citation type="submission" date="2019-02" db="EMBL/GenBank/DDBJ databases">
        <title>Opniocepnalus argus genome.</title>
        <authorList>
            <person name="Zhou C."/>
            <person name="Xiao S."/>
        </authorList>
    </citation>
    <scope>NUCLEOTIDE SEQUENCE [LARGE SCALE GENOMIC DNA]</scope>
    <source>
        <strain evidence="2">OARG1902GOOAL</strain>
        <tissue evidence="2">Muscle</tissue>
    </source>
</reference>
<proteinExistence type="predicted"/>
<gene>
    <name evidence="2" type="ORF">EXN66_Car004970</name>
</gene>
<evidence type="ECO:0000256" key="1">
    <source>
        <dbReference type="SAM" id="MobiDB-lite"/>
    </source>
</evidence>
<evidence type="ECO:0000313" key="3">
    <source>
        <dbReference type="Proteomes" id="UP000503349"/>
    </source>
</evidence>
<dbReference type="EMBL" id="CM015715">
    <property type="protein sequence ID" value="KAF3689298.1"/>
    <property type="molecule type" value="Genomic_DNA"/>
</dbReference>
<dbReference type="AlphaFoldDB" id="A0A6G1PH18"/>
<evidence type="ECO:0000313" key="2">
    <source>
        <dbReference type="EMBL" id="KAF3689298.1"/>
    </source>
</evidence>
<name>A0A6G1PH18_CHAAH</name>
<dbReference type="Proteomes" id="UP000503349">
    <property type="component" value="Chromosome 4"/>
</dbReference>
<organism evidence="2 3">
    <name type="scientific">Channa argus</name>
    <name type="common">Northern snakehead</name>
    <name type="synonym">Ophicephalus argus</name>
    <dbReference type="NCBI Taxonomy" id="215402"/>
    <lineage>
        <taxon>Eukaryota</taxon>
        <taxon>Metazoa</taxon>
        <taxon>Chordata</taxon>
        <taxon>Craniata</taxon>
        <taxon>Vertebrata</taxon>
        <taxon>Euteleostomi</taxon>
        <taxon>Actinopterygii</taxon>
        <taxon>Neopterygii</taxon>
        <taxon>Teleostei</taxon>
        <taxon>Neoteleostei</taxon>
        <taxon>Acanthomorphata</taxon>
        <taxon>Anabantaria</taxon>
        <taxon>Anabantiformes</taxon>
        <taxon>Channoidei</taxon>
        <taxon>Channidae</taxon>
        <taxon>Channa</taxon>
    </lineage>
</organism>
<reference evidence="3" key="2">
    <citation type="submission" date="2019-02" db="EMBL/GenBank/DDBJ databases">
        <title>Opniocepnalus argus Var Kimnra genome.</title>
        <authorList>
            <person name="Zhou C."/>
            <person name="Xiao S."/>
        </authorList>
    </citation>
    <scope>NUCLEOTIDE SEQUENCE [LARGE SCALE GENOMIC DNA]</scope>
</reference>
<feature type="region of interest" description="Disordered" evidence="1">
    <location>
        <begin position="1"/>
        <end position="25"/>
    </location>
</feature>
<sequence length="77" mass="7839">MGSQPSSPVSCLAPGGPSPKQSSPATCLAPGGPLLLPSPPASCPAPCCVSCLAPEGFRPSPPPVPRQYYCHDLQIHF</sequence>
<accession>A0A6G1PH18</accession>
<keyword evidence="3" id="KW-1185">Reference proteome</keyword>